<evidence type="ECO:0000313" key="2">
    <source>
        <dbReference type="EMBL" id="SHJ20107.1"/>
    </source>
</evidence>
<feature type="domain" description="Metallo-beta-lactamase" evidence="1">
    <location>
        <begin position="107"/>
        <end position="314"/>
    </location>
</feature>
<dbReference type="STRING" id="570521.SAMN04488508_106218"/>
<gene>
    <name evidence="2" type="ORF">SAMN04488508_106218</name>
</gene>
<dbReference type="PANTHER" id="PTHR15032:SF4">
    <property type="entry name" value="N-ACYL-PHOSPHATIDYLETHANOLAMINE-HYDROLYZING PHOSPHOLIPASE D"/>
    <property type="match status" value="1"/>
</dbReference>
<dbReference type="InterPro" id="IPR036866">
    <property type="entry name" value="RibonucZ/Hydroxyglut_hydro"/>
</dbReference>
<reference evidence="3" key="1">
    <citation type="submission" date="2016-11" db="EMBL/GenBank/DDBJ databases">
        <authorList>
            <person name="Varghese N."/>
            <person name="Submissions S."/>
        </authorList>
    </citation>
    <scope>NUCLEOTIDE SEQUENCE [LARGE SCALE GENOMIC DNA]</scope>
    <source>
        <strain evidence="3">DSM 22623</strain>
    </source>
</reference>
<dbReference type="GO" id="GO:0070290">
    <property type="term" value="F:N-acylphosphatidylethanolamine-specific phospholipase D activity"/>
    <property type="evidence" value="ECO:0007669"/>
    <property type="project" value="InterPro"/>
</dbReference>
<dbReference type="OrthoDB" id="9805728at2"/>
<dbReference type="GO" id="GO:0005737">
    <property type="term" value="C:cytoplasm"/>
    <property type="evidence" value="ECO:0007669"/>
    <property type="project" value="TreeGrafter"/>
</dbReference>
<proteinExistence type="predicted"/>
<dbReference type="EMBL" id="FQYP01000006">
    <property type="protein sequence ID" value="SHJ20107.1"/>
    <property type="molecule type" value="Genomic_DNA"/>
</dbReference>
<evidence type="ECO:0000259" key="1">
    <source>
        <dbReference type="SMART" id="SM00849"/>
    </source>
</evidence>
<dbReference type="InterPro" id="IPR024884">
    <property type="entry name" value="NAPE-PLD"/>
</dbReference>
<dbReference type="SUPFAM" id="SSF56281">
    <property type="entry name" value="Metallo-hydrolase/oxidoreductase"/>
    <property type="match status" value="1"/>
</dbReference>
<dbReference type="GO" id="GO:0008270">
    <property type="term" value="F:zinc ion binding"/>
    <property type="evidence" value="ECO:0007669"/>
    <property type="project" value="InterPro"/>
</dbReference>
<dbReference type="InterPro" id="IPR001279">
    <property type="entry name" value="Metallo-B-lactamas"/>
</dbReference>
<accession>A0A1M6HD12</accession>
<dbReference type="PANTHER" id="PTHR15032">
    <property type="entry name" value="N-ACYL-PHOSPHATIDYLETHANOLAMINE-HYDROLYZING PHOSPHOLIPASE D"/>
    <property type="match status" value="1"/>
</dbReference>
<dbReference type="PIRSF" id="PIRSF038896">
    <property type="entry name" value="NAPE-PLD"/>
    <property type="match status" value="1"/>
</dbReference>
<name>A0A1M6HD12_9FLAO</name>
<evidence type="ECO:0000313" key="3">
    <source>
        <dbReference type="Proteomes" id="UP000184432"/>
    </source>
</evidence>
<dbReference type="Pfam" id="PF12706">
    <property type="entry name" value="Lactamase_B_2"/>
    <property type="match status" value="1"/>
</dbReference>
<dbReference type="SMART" id="SM00849">
    <property type="entry name" value="Lactamase_B"/>
    <property type="match status" value="1"/>
</dbReference>
<sequence>MLLAIGGIIGALVITGILFVNFSPQFGGKISKEQLIEYAKSENHNEGKFINIGGVTSEMSMGNMLKAIGGMFKNIPNTKPNSPIEVQKVDSLNIANYHSKTRFIWFGHSAFLLQMNGKNVIIDPMLSEVPAPHPLLGGKRFNKELPIEIEKLPKIDAVVISHDHYDHLDYESILKLKDKVSMFFTPLGVGIHLQEWGVPKEKIVELDWWQETTFEDLTFISTPAQHFSGRGLSDRDHTLWCSWIIQSNEENIFFSGDSGYASHFKEIGDKYGPFDFAMIECGQYNELWSEIHMFPEETAQAGKDVKAKRIMPIHWGAFKLAQHSWTDPIERVSKKADELGLTLVTPEIGESTGIDDEGTSQNKWWNRYQK</sequence>
<dbReference type="Gene3D" id="3.60.15.10">
    <property type="entry name" value="Ribonuclease Z/Hydroxyacylglutathione hydrolase-like"/>
    <property type="match status" value="1"/>
</dbReference>
<dbReference type="Proteomes" id="UP000184432">
    <property type="component" value="Unassembled WGS sequence"/>
</dbReference>
<protein>
    <submittedName>
        <fullName evidence="2">L-ascorbate metabolism protein UlaG, beta-lactamase superfamily</fullName>
    </submittedName>
</protein>
<dbReference type="AlphaFoldDB" id="A0A1M6HD12"/>
<organism evidence="2 3">
    <name type="scientific">Aquimarina spongiae</name>
    <dbReference type="NCBI Taxonomy" id="570521"/>
    <lineage>
        <taxon>Bacteria</taxon>
        <taxon>Pseudomonadati</taxon>
        <taxon>Bacteroidota</taxon>
        <taxon>Flavobacteriia</taxon>
        <taxon>Flavobacteriales</taxon>
        <taxon>Flavobacteriaceae</taxon>
        <taxon>Aquimarina</taxon>
    </lineage>
</organism>
<keyword evidence="3" id="KW-1185">Reference proteome</keyword>